<dbReference type="GO" id="GO:0005886">
    <property type="term" value="C:plasma membrane"/>
    <property type="evidence" value="ECO:0007669"/>
    <property type="project" value="UniProtKB-SubCell"/>
</dbReference>
<keyword evidence="2" id="KW-0813">Transport</keyword>
<evidence type="ECO:0000313" key="8">
    <source>
        <dbReference type="EMBL" id="RGM00534.1"/>
    </source>
</evidence>
<keyword evidence="6 7" id="KW-0472">Membrane</keyword>
<dbReference type="EMBL" id="QSSQ01000025">
    <property type="protein sequence ID" value="RGM00534.1"/>
    <property type="molecule type" value="Genomic_DNA"/>
</dbReference>
<feature type="transmembrane region" description="Helical" evidence="7">
    <location>
        <begin position="395"/>
        <end position="419"/>
    </location>
</feature>
<feature type="transmembrane region" description="Helical" evidence="7">
    <location>
        <begin position="363"/>
        <end position="383"/>
    </location>
</feature>
<keyword evidence="5 7" id="KW-1133">Transmembrane helix</keyword>
<evidence type="ECO:0000256" key="5">
    <source>
        <dbReference type="ARBA" id="ARBA00022989"/>
    </source>
</evidence>
<dbReference type="RefSeq" id="WP_117634180.1">
    <property type="nucleotide sequence ID" value="NZ_QRQF01000026.1"/>
</dbReference>
<evidence type="ECO:0000256" key="3">
    <source>
        <dbReference type="ARBA" id="ARBA00022475"/>
    </source>
</evidence>
<comment type="caution">
    <text evidence="8">The sequence shown here is derived from an EMBL/GenBank/DDBJ whole genome shotgun (WGS) entry which is preliminary data.</text>
</comment>
<dbReference type="GO" id="GO:0015297">
    <property type="term" value="F:antiporter activity"/>
    <property type="evidence" value="ECO:0007669"/>
    <property type="project" value="InterPro"/>
</dbReference>
<feature type="transmembrane region" description="Helical" evidence="7">
    <location>
        <begin position="425"/>
        <end position="446"/>
    </location>
</feature>
<reference evidence="8 9" key="1">
    <citation type="submission" date="2018-08" db="EMBL/GenBank/DDBJ databases">
        <title>A genome reference for cultivated species of the human gut microbiota.</title>
        <authorList>
            <person name="Zou Y."/>
            <person name="Xue W."/>
            <person name="Luo G."/>
        </authorList>
    </citation>
    <scope>NUCLEOTIDE SEQUENCE [LARGE SCALE GENOMIC DNA]</scope>
    <source>
        <strain evidence="8 9">TF05-11AC</strain>
    </source>
</reference>
<dbReference type="InterPro" id="IPR048279">
    <property type="entry name" value="MdtK-like"/>
</dbReference>
<accession>A0A3E4U303</accession>
<dbReference type="PANTHER" id="PTHR43549">
    <property type="entry name" value="MULTIDRUG RESISTANCE PROTEIN YPNP-RELATED"/>
    <property type="match status" value="1"/>
</dbReference>
<feature type="transmembrane region" description="Helical" evidence="7">
    <location>
        <begin position="101"/>
        <end position="122"/>
    </location>
</feature>
<evidence type="ECO:0000256" key="2">
    <source>
        <dbReference type="ARBA" id="ARBA00022448"/>
    </source>
</evidence>
<dbReference type="CDD" id="cd13138">
    <property type="entry name" value="MATE_yoeA_like"/>
    <property type="match status" value="1"/>
</dbReference>
<dbReference type="Proteomes" id="UP000261257">
    <property type="component" value="Unassembled WGS sequence"/>
</dbReference>
<dbReference type="InterPro" id="IPR052031">
    <property type="entry name" value="Membrane_Transporter-Flippase"/>
</dbReference>
<dbReference type="InterPro" id="IPR002528">
    <property type="entry name" value="MATE_fam"/>
</dbReference>
<feature type="transmembrane region" description="Helical" evidence="7">
    <location>
        <begin position="324"/>
        <end position="343"/>
    </location>
</feature>
<protein>
    <submittedName>
        <fullName evidence="8">MATE family efflux transporter</fullName>
    </submittedName>
</protein>
<dbReference type="PANTHER" id="PTHR43549:SF3">
    <property type="entry name" value="MULTIDRUG RESISTANCE PROTEIN YPNP-RELATED"/>
    <property type="match status" value="1"/>
</dbReference>
<dbReference type="Pfam" id="PF01554">
    <property type="entry name" value="MatE"/>
    <property type="match status" value="2"/>
</dbReference>
<sequence length="459" mass="49752">METAVKKKRVGIDLTEGPIMKTLLTFAIPIILTNLIQQIYSLVDLMVVGQFVGSIGTVGVSTGGEIADFMTPLATAFAMSGQIYISQLIGAGEHRRAKKTIGTLFSIMFIASICIAVLTVIFNNQILTLLNCPQEAWSQAQAYMIITVIGMPFIFGYNAVCGVLRGMGESKKPLFFISVAAVTNIILDILLVAVFKLEAAGTAIATVMAQLGSFIAAFTFMYHHRDEMGFELKLSYFKIEKDAAEKIIKLAVPQMVRSSLVRFSMLWVNANVNSYGLVAAATNSVGNKIQKFMEVFMQGVDSAAASMVGQNLGAKKTGRAGKSILCTFGFCMGVAAVSSILFVCVPKPLYRLFTQDPEVLAFGVTYLRIMVMTIFVAGITGSFQAMITGCGFVSLGFVLGIVDGVISRIGFSLLFLYVFDMGVTSYFWGTAFSRTITGVIVVGYFLSGKWKNRKLLTEK</sequence>
<dbReference type="NCBIfam" id="TIGR00797">
    <property type="entry name" value="matE"/>
    <property type="match status" value="1"/>
</dbReference>
<feature type="transmembrane region" description="Helical" evidence="7">
    <location>
        <begin position="201"/>
        <end position="222"/>
    </location>
</feature>
<name>A0A3E4U303_9FIRM</name>
<dbReference type="AlphaFoldDB" id="A0A3E4U303"/>
<dbReference type="PIRSF" id="PIRSF006603">
    <property type="entry name" value="DinF"/>
    <property type="match status" value="1"/>
</dbReference>
<keyword evidence="4 7" id="KW-0812">Transmembrane</keyword>
<evidence type="ECO:0000256" key="7">
    <source>
        <dbReference type="SAM" id="Phobius"/>
    </source>
</evidence>
<gene>
    <name evidence="8" type="ORF">DXC39_20505</name>
</gene>
<keyword evidence="3" id="KW-1003">Cell membrane</keyword>
<comment type="subcellular location">
    <subcellularLocation>
        <location evidence="1">Cell membrane</location>
        <topology evidence="1">Multi-pass membrane protein</topology>
    </subcellularLocation>
</comment>
<evidence type="ECO:0000256" key="6">
    <source>
        <dbReference type="ARBA" id="ARBA00023136"/>
    </source>
</evidence>
<feature type="transmembrane region" description="Helical" evidence="7">
    <location>
        <begin position="142"/>
        <end position="162"/>
    </location>
</feature>
<evidence type="ECO:0000256" key="1">
    <source>
        <dbReference type="ARBA" id="ARBA00004651"/>
    </source>
</evidence>
<dbReference type="GO" id="GO:0042910">
    <property type="term" value="F:xenobiotic transmembrane transporter activity"/>
    <property type="evidence" value="ECO:0007669"/>
    <property type="project" value="InterPro"/>
</dbReference>
<feature type="transmembrane region" description="Helical" evidence="7">
    <location>
        <begin position="174"/>
        <end position="195"/>
    </location>
</feature>
<evidence type="ECO:0000256" key="4">
    <source>
        <dbReference type="ARBA" id="ARBA00022692"/>
    </source>
</evidence>
<organism evidence="8 9">
    <name type="scientific">Hungatella hathewayi</name>
    <dbReference type="NCBI Taxonomy" id="154046"/>
    <lineage>
        <taxon>Bacteria</taxon>
        <taxon>Bacillati</taxon>
        <taxon>Bacillota</taxon>
        <taxon>Clostridia</taxon>
        <taxon>Lachnospirales</taxon>
        <taxon>Lachnospiraceae</taxon>
        <taxon>Hungatella</taxon>
    </lineage>
</organism>
<evidence type="ECO:0000313" key="9">
    <source>
        <dbReference type="Proteomes" id="UP000261257"/>
    </source>
</evidence>
<proteinExistence type="predicted"/>